<gene>
    <name evidence="9" type="primary">ANO8_4</name>
    <name evidence="9" type="ORF">SK128_012458</name>
</gene>
<feature type="region of interest" description="Disordered" evidence="7">
    <location>
        <begin position="254"/>
        <end position="287"/>
    </location>
</feature>
<protein>
    <recommendedName>
        <fullName evidence="6">Anoctamin</fullName>
    </recommendedName>
</protein>
<evidence type="ECO:0000256" key="3">
    <source>
        <dbReference type="ARBA" id="ARBA00022692"/>
    </source>
</evidence>
<evidence type="ECO:0000259" key="8">
    <source>
        <dbReference type="Pfam" id="PF04547"/>
    </source>
</evidence>
<keyword evidence="10" id="KW-1185">Reference proteome</keyword>
<feature type="transmembrane region" description="Helical" evidence="6">
    <location>
        <begin position="99"/>
        <end position="123"/>
    </location>
</feature>
<dbReference type="EMBL" id="JAXCGZ010020911">
    <property type="protein sequence ID" value="KAK7063201.1"/>
    <property type="molecule type" value="Genomic_DNA"/>
</dbReference>
<dbReference type="AlphaFoldDB" id="A0AAN8WRK6"/>
<comment type="caution">
    <text evidence="9">The sequence shown here is derived from an EMBL/GenBank/DDBJ whole genome shotgun (WGS) entry which is preliminary data.</text>
</comment>
<dbReference type="InterPro" id="IPR007632">
    <property type="entry name" value="Anoctamin"/>
</dbReference>
<dbReference type="Pfam" id="PF04547">
    <property type="entry name" value="Anoctamin"/>
    <property type="match status" value="1"/>
</dbReference>
<dbReference type="PANTHER" id="PTHR12308">
    <property type="entry name" value="ANOCTAMIN"/>
    <property type="match status" value="1"/>
</dbReference>
<evidence type="ECO:0000256" key="1">
    <source>
        <dbReference type="ARBA" id="ARBA00004141"/>
    </source>
</evidence>
<accession>A0AAN8WRK6</accession>
<feature type="transmembrane region" description="Helical" evidence="6">
    <location>
        <begin position="395"/>
        <end position="418"/>
    </location>
</feature>
<evidence type="ECO:0000313" key="10">
    <source>
        <dbReference type="Proteomes" id="UP001381693"/>
    </source>
</evidence>
<keyword evidence="3 6" id="KW-0812">Transmembrane</keyword>
<proteinExistence type="inferred from homology"/>
<feature type="transmembrane region" description="Helical" evidence="6">
    <location>
        <begin position="143"/>
        <end position="166"/>
    </location>
</feature>
<dbReference type="PANTHER" id="PTHR12308:SF51">
    <property type="entry name" value="ANOCTAMIN-8"/>
    <property type="match status" value="1"/>
</dbReference>
<evidence type="ECO:0000256" key="2">
    <source>
        <dbReference type="ARBA" id="ARBA00009671"/>
    </source>
</evidence>
<comment type="similarity">
    <text evidence="2 6">Belongs to the anoctamin family.</text>
</comment>
<feature type="transmembrane region" description="Helical" evidence="6">
    <location>
        <begin position="370"/>
        <end position="389"/>
    </location>
</feature>
<dbReference type="GO" id="GO:0005254">
    <property type="term" value="F:chloride channel activity"/>
    <property type="evidence" value="ECO:0007669"/>
    <property type="project" value="TreeGrafter"/>
</dbReference>
<dbReference type="GO" id="GO:0005886">
    <property type="term" value="C:plasma membrane"/>
    <property type="evidence" value="ECO:0007669"/>
    <property type="project" value="TreeGrafter"/>
</dbReference>
<feature type="compositionally biased region" description="Basic and acidic residues" evidence="7">
    <location>
        <begin position="254"/>
        <end position="263"/>
    </location>
</feature>
<feature type="domain" description="Anoctamin transmembrane" evidence="8">
    <location>
        <begin position="21"/>
        <end position="439"/>
    </location>
</feature>
<evidence type="ECO:0000313" key="9">
    <source>
        <dbReference type="EMBL" id="KAK7063201.1"/>
    </source>
</evidence>
<comment type="caution">
    <text evidence="6">Lacks conserved residue(s) required for the propagation of feature annotation.</text>
</comment>
<feature type="compositionally biased region" description="Acidic residues" evidence="7">
    <location>
        <begin position="264"/>
        <end position="276"/>
    </location>
</feature>
<dbReference type="InterPro" id="IPR049452">
    <property type="entry name" value="Anoctamin_TM"/>
</dbReference>
<reference evidence="9 10" key="1">
    <citation type="submission" date="2023-11" db="EMBL/GenBank/DDBJ databases">
        <title>Halocaridina rubra genome assembly.</title>
        <authorList>
            <person name="Smith C."/>
        </authorList>
    </citation>
    <scope>NUCLEOTIDE SEQUENCE [LARGE SCALE GENOMIC DNA]</scope>
    <source>
        <strain evidence="9">EP-1</strain>
        <tissue evidence="9">Whole</tissue>
    </source>
</reference>
<feature type="transmembrane region" description="Helical" evidence="6">
    <location>
        <begin position="317"/>
        <end position="340"/>
    </location>
</feature>
<feature type="transmembrane region" description="Helical" evidence="6">
    <location>
        <begin position="25"/>
        <end position="44"/>
    </location>
</feature>
<dbReference type="Proteomes" id="UP001381693">
    <property type="component" value="Unassembled WGS sequence"/>
</dbReference>
<evidence type="ECO:0000256" key="4">
    <source>
        <dbReference type="ARBA" id="ARBA00022989"/>
    </source>
</evidence>
<organism evidence="9 10">
    <name type="scientific">Halocaridina rubra</name>
    <name type="common">Hawaiian red shrimp</name>
    <dbReference type="NCBI Taxonomy" id="373956"/>
    <lineage>
        <taxon>Eukaryota</taxon>
        <taxon>Metazoa</taxon>
        <taxon>Ecdysozoa</taxon>
        <taxon>Arthropoda</taxon>
        <taxon>Crustacea</taxon>
        <taxon>Multicrustacea</taxon>
        <taxon>Malacostraca</taxon>
        <taxon>Eumalacostraca</taxon>
        <taxon>Eucarida</taxon>
        <taxon>Decapoda</taxon>
        <taxon>Pleocyemata</taxon>
        <taxon>Caridea</taxon>
        <taxon>Atyoidea</taxon>
        <taxon>Atyidae</taxon>
        <taxon>Halocaridina</taxon>
    </lineage>
</organism>
<name>A0AAN8WRK6_HALRR</name>
<sequence>MITSYMKNRNENFFFPTGQYLEDKGFVAFAFLNVVWASIWLEAWKRKSAALAFRWGTLDSHQEVFADPRPQFKGELQICSVTGRLLPHYPSWKRNLTRYLVTLPLLFLSLVVVFYVMIFVLRFQDSCEEFLVSHNLPTILKKAPKMIMAIPIGLFNKWYTKLAYWLNDKENYRTEEAYQNHLIVKLLLLRFVNSFLSLFYIAFYIQDLTRLREQLAALLLMKQLTGNFKESLVPYLKKRLQQAKLSHDLFGALKKDKSPKDGQESYDSDDSDDEITDSQAGQDLPDGDRRISQVEVECKMGKYDGTFKDYLEMFIQFGYVTLFSPAFPLAAAFAVVSNFIEIRSDAFKMCYVLQRPFGERAQSIGVWQDAMELMGVLSIIVNCAMIGMSGHIQHIYPNISIIEVILLMVLLEHILIALKYGISYAIPDVPEWIENKMAKIEFQRREALKTLEKNFSKKKD</sequence>
<keyword evidence="4 6" id="KW-1133">Transmembrane helix</keyword>
<evidence type="ECO:0000256" key="5">
    <source>
        <dbReference type="ARBA" id="ARBA00023136"/>
    </source>
</evidence>
<evidence type="ECO:0000256" key="6">
    <source>
        <dbReference type="RuleBase" id="RU280814"/>
    </source>
</evidence>
<feature type="transmembrane region" description="Helical" evidence="6">
    <location>
        <begin position="187"/>
        <end position="205"/>
    </location>
</feature>
<comment type="subcellular location">
    <subcellularLocation>
        <location evidence="1 6">Membrane</location>
        <topology evidence="1 6">Multi-pass membrane protein</topology>
    </subcellularLocation>
</comment>
<evidence type="ECO:0000256" key="7">
    <source>
        <dbReference type="SAM" id="MobiDB-lite"/>
    </source>
</evidence>
<keyword evidence="5 6" id="KW-0472">Membrane</keyword>